<evidence type="ECO:0000313" key="2">
    <source>
        <dbReference type="EMBL" id="MDT2537254.1"/>
    </source>
</evidence>
<gene>
    <name evidence="2" type="ORF">P7D78_03875</name>
</gene>
<protein>
    <submittedName>
        <fullName evidence="2">Uncharacterized protein</fullName>
    </submittedName>
</protein>
<comment type="caution">
    <text evidence="2">The sequence shown here is derived from an EMBL/GenBank/DDBJ whole genome shotgun (WGS) entry which is preliminary data.</text>
</comment>
<feature type="transmembrane region" description="Helical" evidence="1">
    <location>
        <begin position="42"/>
        <end position="65"/>
    </location>
</feature>
<dbReference type="Proteomes" id="UP001249240">
    <property type="component" value="Unassembled WGS sequence"/>
</dbReference>
<dbReference type="RefSeq" id="WP_010747165.1">
    <property type="nucleotide sequence ID" value="NZ_BAAAXM010000057.1"/>
</dbReference>
<keyword evidence="1" id="KW-1133">Transmembrane helix</keyword>
<keyword evidence="1" id="KW-0812">Transmembrane</keyword>
<sequence>MMEERIRKINKLLLITYNLGGVCLIAIGHLRGIGASPGYIPTGIKIVTAIVFSTMLIAHLIRYIMERTIKK</sequence>
<accession>A0AAW8SXF5</accession>
<dbReference type="AlphaFoldDB" id="A0AAW8SXF5"/>
<keyword evidence="1" id="KW-0472">Membrane</keyword>
<evidence type="ECO:0000313" key="3">
    <source>
        <dbReference type="Proteomes" id="UP001249240"/>
    </source>
</evidence>
<feature type="transmembrane region" description="Helical" evidence="1">
    <location>
        <begin position="12"/>
        <end position="30"/>
    </location>
</feature>
<proteinExistence type="predicted"/>
<name>A0AAW8SXF5_9ENTE</name>
<dbReference type="EMBL" id="JARPXM010000002">
    <property type="protein sequence ID" value="MDT2537254.1"/>
    <property type="molecule type" value="Genomic_DNA"/>
</dbReference>
<organism evidence="2 3">
    <name type="scientific">Enterococcus raffinosus</name>
    <dbReference type="NCBI Taxonomy" id="71452"/>
    <lineage>
        <taxon>Bacteria</taxon>
        <taxon>Bacillati</taxon>
        <taxon>Bacillota</taxon>
        <taxon>Bacilli</taxon>
        <taxon>Lactobacillales</taxon>
        <taxon>Enterococcaceae</taxon>
        <taxon>Enterococcus</taxon>
    </lineage>
</organism>
<evidence type="ECO:0000256" key="1">
    <source>
        <dbReference type="SAM" id="Phobius"/>
    </source>
</evidence>
<reference evidence="2" key="1">
    <citation type="submission" date="2023-03" db="EMBL/GenBank/DDBJ databases">
        <authorList>
            <person name="Shen W."/>
            <person name="Cai J."/>
        </authorList>
    </citation>
    <scope>NUCLEOTIDE SEQUENCE</scope>
    <source>
        <strain evidence="2">B646-2</strain>
    </source>
</reference>